<keyword evidence="2" id="KW-1185">Reference proteome</keyword>
<sequence>MTPTPFRPGRLARFALATAQALPLALCGLLLFGLFAAPAQEAAPGVCRPAESAVPTLRTEGRLEALEREAAAEPNGEGRFYRIERPGLAPSFLFGTMHLSDPRLLALPPAADRALAGASALVIETTDILDPAATGRALLLRSDLTTLPPGRKLADLLPADELDRVQRALATRALPPASVETLQPWFLATALVMTPCEAERLAGGAEVLDVDLASRAKAANKPVEGLETAVEQMEALASLPLEAQATNLVATVETLDRLPAVLETMTDLYLQGRIALIGPVIEAMAPGGTDEASALEVTQAFEERVITARNRLMTERLQPLLQKGGRFVAVGALHLPGEEGVVEALRRAGWQVTPEG</sequence>
<dbReference type="OrthoDB" id="9806326at2"/>
<dbReference type="AlphaFoldDB" id="A0A1H0M0L6"/>
<dbReference type="InterPro" id="IPR002816">
    <property type="entry name" value="TraB/PrgY/GumN_fam"/>
</dbReference>
<protein>
    <recommendedName>
        <fullName evidence="3">TraB family protein</fullName>
    </recommendedName>
</protein>
<dbReference type="PANTHER" id="PTHR40590:SF1">
    <property type="entry name" value="CYTOPLASMIC PROTEIN"/>
    <property type="match status" value="1"/>
</dbReference>
<dbReference type="EMBL" id="FNIT01000012">
    <property type="protein sequence ID" value="SDO73884.1"/>
    <property type="molecule type" value="Genomic_DNA"/>
</dbReference>
<evidence type="ECO:0000313" key="2">
    <source>
        <dbReference type="Proteomes" id="UP000198793"/>
    </source>
</evidence>
<dbReference type="PANTHER" id="PTHR40590">
    <property type="entry name" value="CYTOPLASMIC PROTEIN-RELATED"/>
    <property type="match status" value="1"/>
</dbReference>
<dbReference type="Proteomes" id="UP000198793">
    <property type="component" value="Unassembled WGS sequence"/>
</dbReference>
<evidence type="ECO:0008006" key="3">
    <source>
        <dbReference type="Google" id="ProtNLM"/>
    </source>
</evidence>
<organism evidence="1 2">
    <name type="scientific">Aureimonas jatrophae</name>
    <dbReference type="NCBI Taxonomy" id="1166073"/>
    <lineage>
        <taxon>Bacteria</taxon>
        <taxon>Pseudomonadati</taxon>
        <taxon>Pseudomonadota</taxon>
        <taxon>Alphaproteobacteria</taxon>
        <taxon>Hyphomicrobiales</taxon>
        <taxon>Aurantimonadaceae</taxon>
        <taxon>Aureimonas</taxon>
    </lineage>
</organism>
<dbReference type="InterPro" id="IPR047111">
    <property type="entry name" value="YbaP-like"/>
</dbReference>
<dbReference type="RefSeq" id="WP_090676485.1">
    <property type="nucleotide sequence ID" value="NZ_FNIT01000012.1"/>
</dbReference>
<gene>
    <name evidence="1" type="ORF">SAMN05192530_1129</name>
</gene>
<evidence type="ECO:0000313" key="1">
    <source>
        <dbReference type="EMBL" id="SDO73884.1"/>
    </source>
</evidence>
<proteinExistence type="predicted"/>
<dbReference type="Pfam" id="PF01963">
    <property type="entry name" value="TraB_PrgY_gumN"/>
    <property type="match status" value="1"/>
</dbReference>
<dbReference type="CDD" id="cd14789">
    <property type="entry name" value="Tiki"/>
    <property type="match status" value="1"/>
</dbReference>
<accession>A0A1H0M0L6</accession>
<reference evidence="1 2" key="1">
    <citation type="submission" date="2016-10" db="EMBL/GenBank/DDBJ databases">
        <authorList>
            <person name="de Groot N.N."/>
        </authorList>
    </citation>
    <scope>NUCLEOTIDE SEQUENCE [LARGE SCALE GENOMIC DNA]</scope>
    <source>
        <strain evidence="2">L7-484,KACC 16230,DSM 25025</strain>
    </source>
</reference>
<dbReference type="STRING" id="1166073.SAMN05192530_1129"/>
<name>A0A1H0M0L6_9HYPH</name>